<dbReference type="Proteomes" id="UP000235943">
    <property type="component" value="Unassembled WGS sequence"/>
</dbReference>
<accession>A0A2N8TXB3</accession>
<feature type="domain" description="Putative DNA-binding" evidence="1">
    <location>
        <begin position="50"/>
        <end position="142"/>
    </location>
</feature>
<dbReference type="Gene3D" id="1.10.150.690">
    <property type="entry name" value="DUF2063"/>
    <property type="match status" value="1"/>
</dbReference>
<reference evidence="2 3" key="1">
    <citation type="submission" date="2018-01" db="EMBL/GenBank/DDBJ databases">
        <title>Draft genome sequence of Streptomyces sp. 13K301.</title>
        <authorList>
            <person name="Sahin N."/>
            <person name="Saygin H."/>
            <person name="Ay H."/>
        </authorList>
    </citation>
    <scope>NUCLEOTIDE SEQUENCE [LARGE SCALE GENOMIC DNA]</scope>
    <source>
        <strain evidence="2 3">13K301</strain>
    </source>
</reference>
<sequence>MARCPPCSNGTTASRRCPTCSPNWTRPVRTSRTRLRSRWAVASAPGLDEAQRWLQQAILGPREGQRAQLLAPAARLAPAQCLDVYRGGYRLRLLEAMRGLHSGLRALLGEEVFDDFAVDYLDARPSRSYTLFELDRHFADFLADHRPDRERPADRREAWIDVVIDLARYERAFAEVYDGPGTEAVRDSHAVPPGEVRPAPCLRLLTLSAPVHTYAAAVRRGLEPAPPAPRPVRLALSRRNYIVTATELDQAAHQFLTLLREGRPVRTAAAAAGLDEEGTARLLHRWTADGWLLTDTTHPTPESRRRTP</sequence>
<dbReference type="AlphaFoldDB" id="A0A2N8TXB3"/>
<protein>
    <recommendedName>
        <fullName evidence="1">Putative DNA-binding domain-containing protein</fullName>
    </recommendedName>
</protein>
<proteinExistence type="predicted"/>
<dbReference type="OrthoDB" id="4146344at2"/>
<keyword evidence="3" id="KW-1185">Reference proteome</keyword>
<organism evidence="2 3">
    <name type="scientific">Streptomyces cahuitamycinicus</name>
    <dbReference type="NCBI Taxonomy" id="2070367"/>
    <lineage>
        <taxon>Bacteria</taxon>
        <taxon>Bacillati</taxon>
        <taxon>Actinomycetota</taxon>
        <taxon>Actinomycetes</taxon>
        <taxon>Kitasatosporales</taxon>
        <taxon>Streptomycetaceae</taxon>
        <taxon>Streptomyces</taxon>
    </lineage>
</organism>
<dbReference type="InterPro" id="IPR044922">
    <property type="entry name" value="DUF2063_N_sf"/>
</dbReference>
<dbReference type="InterPro" id="IPR018640">
    <property type="entry name" value="DUF2063"/>
</dbReference>
<dbReference type="Pfam" id="PF09836">
    <property type="entry name" value="DUF2063"/>
    <property type="match status" value="1"/>
</dbReference>
<name>A0A2N8TXB3_9ACTN</name>
<evidence type="ECO:0000313" key="3">
    <source>
        <dbReference type="Proteomes" id="UP000235943"/>
    </source>
</evidence>
<dbReference type="EMBL" id="POUC01000010">
    <property type="protein sequence ID" value="PNG23641.1"/>
    <property type="molecule type" value="Genomic_DNA"/>
</dbReference>
<evidence type="ECO:0000313" key="2">
    <source>
        <dbReference type="EMBL" id="PNG23641.1"/>
    </source>
</evidence>
<gene>
    <name evidence="2" type="ORF">C1J00_02770</name>
</gene>
<evidence type="ECO:0000259" key="1">
    <source>
        <dbReference type="Pfam" id="PF09836"/>
    </source>
</evidence>
<comment type="caution">
    <text evidence="2">The sequence shown here is derived from an EMBL/GenBank/DDBJ whole genome shotgun (WGS) entry which is preliminary data.</text>
</comment>